<dbReference type="EMBL" id="LR999453">
    <property type="protein sequence ID" value="CAE5979538.1"/>
    <property type="molecule type" value="Genomic_DNA"/>
</dbReference>
<evidence type="ECO:0000313" key="2">
    <source>
        <dbReference type="EMBL" id="CAE5979538.1"/>
    </source>
</evidence>
<keyword evidence="3" id="KW-1185">Reference proteome</keyword>
<accession>A0A8S2A2R4</accession>
<sequence>MELTLTSDPAGGKTYYYKGLCQPTRRGRSKDISWPEPDIALYHLTTRRLGLEACWCGEMGHSCASRAVVIGRGAERNDQQQEDEMPRNFGANPTGPIPLFGPAEKTDSALRTRPVQERVDCPKEGSASPQNLCGSITPVQVSPLWLRALAGSESVGGIEVSVMVVVDRFSKYAVFIAAQHACTVHDAAELFLKHVVKIFGLPRDIALGCLQKEVPPLNRNLTHKSNSPQPWRKAGQIGQYHHNFASSLELPPSLFTHVLIVELLVAKRTLWFHPCKRIKEAGRHGYWYLGQRVYKSLVREHTHSELFSSAKEKVESQVRMEPRGLRVTLGHMTKSITQICQRRCPPPVTQNNSSTNPEGRSSHFGIGIAKQRLSSIENQGLAKS</sequence>
<gene>
    <name evidence="2" type="ORF">AARE701A_LOCUS8479</name>
</gene>
<evidence type="ECO:0000313" key="3">
    <source>
        <dbReference type="Proteomes" id="UP000682877"/>
    </source>
</evidence>
<reference evidence="2" key="1">
    <citation type="submission" date="2021-01" db="EMBL/GenBank/DDBJ databases">
        <authorList>
            <person name="Bezrukov I."/>
        </authorList>
    </citation>
    <scope>NUCLEOTIDE SEQUENCE</scope>
</reference>
<organism evidence="2 3">
    <name type="scientific">Arabidopsis arenosa</name>
    <name type="common">Sand rock-cress</name>
    <name type="synonym">Cardaminopsis arenosa</name>
    <dbReference type="NCBI Taxonomy" id="38785"/>
    <lineage>
        <taxon>Eukaryota</taxon>
        <taxon>Viridiplantae</taxon>
        <taxon>Streptophyta</taxon>
        <taxon>Embryophyta</taxon>
        <taxon>Tracheophyta</taxon>
        <taxon>Spermatophyta</taxon>
        <taxon>Magnoliopsida</taxon>
        <taxon>eudicotyledons</taxon>
        <taxon>Gunneridae</taxon>
        <taxon>Pentapetalae</taxon>
        <taxon>rosids</taxon>
        <taxon>malvids</taxon>
        <taxon>Brassicales</taxon>
        <taxon>Brassicaceae</taxon>
        <taxon>Camelineae</taxon>
        <taxon>Arabidopsis</taxon>
    </lineage>
</organism>
<protein>
    <recommendedName>
        <fullName evidence="4">Integrase catalytic domain-containing protein</fullName>
    </recommendedName>
</protein>
<proteinExistence type="predicted"/>
<dbReference type="Proteomes" id="UP000682877">
    <property type="component" value="Chromosome 3"/>
</dbReference>
<dbReference type="AlphaFoldDB" id="A0A8S2A2R4"/>
<evidence type="ECO:0000256" key="1">
    <source>
        <dbReference type="SAM" id="MobiDB-lite"/>
    </source>
</evidence>
<name>A0A8S2A2R4_ARAAE</name>
<evidence type="ECO:0008006" key="4">
    <source>
        <dbReference type="Google" id="ProtNLM"/>
    </source>
</evidence>
<feature type="region of interest" description="Disordered" evidence="1">
    <location>
        <begin position="76"/>
        <end position="103"/>
    </location>
</feature>